<sequence>MSAIFSVNCYVSWLKKKEARPTPSGGHSYTAIRNAKLPSILQLGLHETVSKGRDRHRYIPVGLFRPSDWLSPSPHPKAPPPLLLVIYCELSPIGNWVGAGRRTTVSKPDFGRIRKTISPKVNHI</sequence>
<keyword evidence="2" id="KW-1185">Reference proteome</keyword>
<gene>
    <name evidence="1" type="ORF">OUZ56_012083</name>
</gene>
<comment type="caution">
    <text evidence="1">The sequence shown here is derived from an EMBL/GenBank/DDBJ whole genome shotgun (WGS) entry which is preliminary data.</text>
</comment>
<proteinExistence type="predicted"/>
<accession>A0ABQ9Z202</accession>
<protein>
    <submittedName>
        <fullName evidence="1">Uncharacterized protein</fullName>
    </submittedName>
</protein>
<evidence type="ECO:0000313" key="1">
    <source>
        <dbReference type="EMBL" id="KAK4006928.1"/>
    </source>
</evidence>
<dbReference type="EMBL" id="JAOYFB010000002">
    <property type="protein sequence ID" value="KAK4006928.1"/>
    <property type="molecule type" value="Genomic_DNA"/>
</dbReference>
<organism evidence="1 2">
    <name type="scientific">Daphnia magna</name>
    <dbReference type="NCBI Taxonomy" id="35525"/>
    <lineage>
        <taxon>Eukaryota</taxon>
        <taxon>Metazoa</taxon>
        <taxon>Ecdysozoa</taxon>
        <taxon>Arthropoda</taxon>
        <taxon>Crustacea</taxon>
        <taxon>Branchiopoda</taxon>
        <taxon>Diplostraca</taxon>
        <taxon>Cladocera</taxon>
        <taxon>Anomopoda</taxon>
        <taxon>Daphniidae</taxon>
        <taxon>Daphnia</taxon>
    </lineage>
</organism>
<evidence type="ECO:0000313" key="2">
    <source>
        <dbReference type="Proteomes" id="UP001234178"/>
    </source>
</evidence>
<dbReference type="Proteomes" id="UP001234178">
    <property type="component" value="Unassembled WGS sequence"/>
</dbReference>
<reference evidence="1 2" key="1">
    <citation type="journal article" date="2023" name="Nucleic Acids Res.">
        <title>The hologenome of Daphnia magna reveals possible DNA methylation and microbiome-mediated evolution of the host genome.</title>
        <authorList>
            <person name="Chaturvedi A."/>
            <person name="Li X."/>
            <person name="Dhandapani V."/>
            <person name="Marshall H."/>
            <person name="Kissane S."/>
            <person name="Cuenca-Cambronero M."/>
            <person name="Asole G."/>
            <person name="Calvet F."/>
            <person name="Ruiz-Romero M."/>
            <person name="Marangio P."/>
            <person name="Guigo R."/>
            <person name="Rago D."/>
            <person name="Mirbahai L."/>
            <person name="Eastwood N."/>
            <person name="Colbourne J.K."/>
            <person name="Zhou J."/>
            <person name="Mallon E."/>
            <person name="Orsini L."/>
        </authorList>
    </citation>
    <scope>NUCLEOTIDE SEQUENCE [LARGE SCALE GENOMIC DNA]</scope>
    <source>
        <strain evidence="1">LRV0_1</strain>
    </source>
</reference>
<name>A0ABQ9Z202_9CRUS</name>